<accession>A0A0L0DY70</accession>
<dbReference type="GO" id="GO:0005684">
    <property type="term" value="C:U2-type spliceosomal complex"/>
    <property type="evidence" value="ECO:0007669"/>
    <property type="project" value="TreeGrafter"/>
</dbReference>
<protein>
    <submittedName>
        <fullName evidence="9">Uncharacterized protein</fullName>
    </submittedName>
</protein>
<evidence type="ECO:0000256" key="3">
    <source>
        <dbReference type="ARBA" id="ARBA00022664"/>
    </source>
</evidence>
<evidence type="ECO:0000256" key="5">
    <source>
        <dbReference type="ARBA" id="ARBA00023054"/>
    </source>
</evidence>
<evidence type="ECO:0000256" key="1">
    <source>
        <dbReference type="ARBA" id="ARBA00004123"/>
    </source>
</evidence>
<feature type="non-terminal residue" evidence="9">
    <location>
        <position position="184"/>
    </location>
</feature>
<keyword evidence="7" id="KW-0539">Nucleus</keyword>
<dbReference type="GO" id="GO:0000398">
    <property type="term" value="P:mRNA splicing, via spliceosome"/>
    <property type="evidence" value="ECO:0007669"/>
    <property type="project" value="TreeGrafter"/>
</dbReference>
<keyword evidence="10" id="KW-1185">Reference proteome</keyword>
<dbReference type="RefSeq" id="XP_013752626.1">
    <property type="nucleotide sequence ID" value="XM_013897172.1"/>
</dbReference>
<evidence type="ECO:0000256" key="2">
    <source>
        <dbReference type="ARBA" id="ARBA00006695"/>
    </source>
</evidence>
<keyword evidence="6" id="KW-0508">mRNA splicing</keyword>
<dbReference type="GeneID" id="25569453"/>
<dbReference type="PANTHER" id="PTHR16196:SF0">
    <property type="entry name" value="PRE-MRNA-SPLICING FACTOR CWC25 HOMOLOG"/>
    <property type="match status" value="1"/>
</dbReference>
<proteinExistence type="inferred from homology"/>
<organism evidence="9 10">
    <name type="scientific">Thecamonas trahens ATCC 50062</name>
    <dbReference type="NCBI Taxonomy" id="461836"/>
    <lineage>
        <taxon>Eukaryota</taxon>
        <taxon>Apusozoa</taxon>
        <taxon>Apusomonadida</taxon>
        <taxon>Apusomonadidae</taxon>
        <taxon>Thecamonas</taxon>
    </lineage>
</organism>
<evidence type="ECO:0000256" key="6">
    <source>
        <dbReference type="ARBA" id="ARBA00023187"/>
    </source>
</evidence>
<dbReference type="Pfam" id="PF12542">
    <property type="entry name" value="CWC25"/>
    <property type="match status" value="1"/>
</dbReference>
<dbReference type="AlphaFoldDB" id="A0A0L0DY70"/>
<dbReference type="InterPro" id="IPR051376">
    <property type="entry name" value="CWC25_splicing_factor"/>
</dbReference>
<sequence>MSLNNKMYKAELAARKEAQRIEELKKEREEEAKREALRRMNRSTSGKDDGPQRIEWMYATPMQAASEDDYMTKAAEMEEKELKEAIAREKAALAAAPGALFVASKSVNQELEARTVAREDPMSIIMAKATEKLANPSKRLLVHAGTGANTLPLGPRTLMVPGAAVTKDARERERERSRSRSRER</sequence>
<comment type="subcellular location">
    <subcellularLocation>
        <location evidence="1">Nucleus</location>
    </subcellularLocation>
</comment>
<name>A0A0L0DY70_THETB</name>
<evidence type="ECO:0000256" key="8">
    <source>
        <dbReference type="SAM" id="MobiDB-lite"/>
    </source>
</evidence>
<evidence type="ECO:0000313" key="10">
    <source>
        <dbReference type="Proteomes" id="UP000054408"/>
    </source>
</evidence>
<evidence type="ECO:0000256" key="7">
    <source>
        <dbReference type="ARBA" id="ARBA00023242"/>
    </source>
</evidence>
<keyword evidence="3" id="KW-0507">mRNA processing</keyword>
<dbReference type="Proteomes" id="UP000054408">
    <property type="component" value="Unassembled WGS sequence"/>
</dbReference>
<keyword evidence="4" id="KW-0747">Spliceosome</keyword>
<feature type="compositionally biased region" description="Basic and acidic residues" evidence="8">
    <location>
        <begin position="18"/>
        <end position="38"/>
    </location>
</feature>
<keyword evidence="5" id="KW-0175">Coiled coil</keyword>
<dbReference type="EMBL" id="GL349527">
    <property type="protein sequence ID" value="KNC56503.1"/>
    <property type="molecule type" value="Genomic_DNA"/>
</dbReference>
<gene>
    <name evidence="9" type="ORF">AMSG_11515</name>
</gene>
<feature type="region of interest" description="Disordered" evidence="8">
    <location>
        <begin position="18"/>
        <end position="54"/>
    </location>
</feature>
<feature type="compositionally biased region" description="Basic and acidic residues" evidence="8">
    <location>
        <begin position="167"/>
        <end position="184"/>
    </location>
</feature>
<reference evidence="9 10" key="1">
    <citation type="submission" date="2010-05" db="EMBL/GenBank/DDBJ databases">
        <title>The Genome Sequence of Thecamonas trahens ATCC 50062.</title>
        <authorList>
            <consortium name="The Broad Institute Genome Sequencing Platform"/>
            <person name="Russ C."/>
            <person name="Cuomo C."/>
            <person name="Shea T."/>
            <person name="Young S.K."/>
            <person name="Zeng Q."/>
            <person name="Koehrsen M."/>
            <person name="Haas B."/>
            <person name="Borodovsky M."/>
            <person name="Guigo R."/>
            <person name="Alvarado L."/>
            <person name="Berlin A."/>
            <person name="Bochicchio J."/>
            <person name="Borenstein D."/>
            <person name="Chapman S."/>
            <person name="Chen Z."/>
            <person name="Freedman E."/>
            <person name="Gellesch M."/>
            <person name="Goldberg J."/>
            <person name="Griggs A."/>
            <person name="Gujja S."/>
            <person name="Heilman E."/>
            <person name="Heiman D."/>
            <person name="Hepburn T."/>
            <person name="Howarth C."/>
            <person name="Jen D."/>
            <person name="Larson L."/>
            <person name="Mehta T."/>
            <person name="Park D."/>
            <person name="Pearson M."/>
            <person name="Roberts A."/>
            <person name="Saif S."/>
            <person name="Shenoy N."/>
            <person name="Sisk P."/>
            <person name="Stolte C."/>
            <person name="Sykes S."/>
            <person name="Thomson T."/>
            <person name="Walk T."/>
            <person name="White J."/>
            <person name="Yandava C."/>
            <person name="Burger G."/>
            <person name="Gray M.W."/>
            <person name="Holland P.W.H."/>
            <person name="King N."/>
            <person name="Lang F.B.F."/>
            <person name="Roger A.J."/>
            <person name="Ruiz-Trillo I."/>
            <person name="Lander E."/>
            <person name="Nusbaum C."/>
        </authorList>
    </citation>
    <scope>NUCLEOTIDE SEQUENCE [LARGE SCALE GENOMIC DNA]</scope>
    <source>
        <strain evidence="9 10">ATCC 50062</strain>
    </source>
</reference>
<comment type="similarity">
    <text evidence="2">Belongs to the CWC25 family.</text>
</comment>
<dbReference type="PANTHER" id="PTHR16196">
    <property type="entry name" value="CELL CYCLE CONTROL PROTEIN CWF25"/>
    <property type="match status" value="1"/>
</dbReference>
<evidence type="ECO:0000313" key="9">
    <source>
        <dbReference type="EMBL" id="KNC56503.1"/>
    </source>
</evidence>
<evidence type="ECO:0000256" key="4">
    <source>
        <dbReference type="ARBA" id="ARBA00022728"/>
    </source>
</evidence>
<feature type="region of interest" description="Disordered" evidence="8">
    <location>
        <begin position="146"/>
        <end position="184"/>
    </location>
</feature>
<dbReference type="InterPro" id="IPR022209">
    <property type="entry name" value="CWC25"/>
</dbReference>
<dbReference type="STRING" id="461836.A0A0L0DY70"/>